<proteinExistence type="predicted"/>
<name>A0A0B0NTX5_GOSAR</name>
<evidence type="ECO:0000313" key="2">
    <source>
        <dbReference type="Proteomes" id="UP000032142"/>
    </source>
</evidence>
<sequence>MVTLVTCHSIPQILIVQTGLGNHQIILIRHLNFK</sequence>
<accession>A0A0B0NTX5</accession>
<gene>
    <name evidence="1" type="ORF">F383_19614</name>
</gene>
<evidence type="ECO:0000313" key="1">
    <source>
        <dbReference type="EMBL" id="KHG14546.1"/>
    </source>
</evidence>
<protein>
    <submittedName>
        <fullName evidence="1">Uncharacterized protein</fullName>
    </submittedName>
</protein>
<keyword evidence="2" id="KW-1185">Reference proteome</keyword>
<dbReference type="AlphaFoldDB" id="A0A0B0NTX5"/>
<dbReference type="EMBL" id="KN401793">
    <property type="protein sequence ID" value="KHG14546.1"/>
    <property type="molecule type" value="Genomic_DNA"/>
</dbReference>
<organism evidence="1 2">
    <name type="scientific">Gossypium arboreum</name>
    <name type="common">Tree cotton</name>
    <name type="synonym">Gossypium nanking</name>
    <dbReference type="NCBI Taxonomy" id="29729"/>
    <lineage>
        <taxon>Eukaryota</taxon>
        <taxon>Viridiplantae</taxon>
        <taxon>Streptophyta</taxon>
        <taxon>Embryophyta</taxon>
        <taxon>Tracheophyta</taxon>
        <taxon>Spermatophyta</taxon>
        <taxon>Magnoliopsida</taxon>
        <taxon>eudicotyledons</taxon>
        <taxon>Gunneridae</taxon>
        <taxon>Pentapetalae</taxon>
        <taxon>rosids</taxon>
        <taxon>malvids</taxon>
        <taxon>Malvales</taxon>
        <taxon>Malvaceae</taxon>
        <taxon>Malvoideae</taxon>
        <taxon>Gossypium</taxon>
    </lineage>
</organism>
<reference evidence="2" key="1">
    <citation type="submission" date="2014-09" db="EMBL/GenBank/DDBJ databases">
        <authorList>
            <person name="Mudge J."/>
            <person name="Ramaraj T."/>
            <person name="Lindquist I.E."/>
            <person name="Bharti A.K."/>
            <person name="Sundararajan A."/>
            <person name="Cameron C.T."/>
            <person name="Woodward J.E."/>
            <person name="May G.D."/>
            <person name="Brubaker C."/>
            <person name="Broadhvest J."/>
            <person name="Wilkins T.A."/>
        </authorList>
    </citation>
    <scope>NUCLEOTIDE SEQUENCE</scope>
    <source>
        <strain evidence="2">cv. AKA8401</strain>
    </source>
</reference>
<dbReference type="Proteomes" id="UP000032142">
    <property type="component" value="Unassembled WGS sequence"/>
</dbReference>